<proteinExistence type="predicted"/>
<reference evidence="2" key="1">
    <citation type="submission" date="2015-07" db="EMBL/GenBank/DDBJ databases">
        <title>Nocardia seriolae U-1 whole genome shotgun sequence.</title>
        <authorList>
            <person name="Imajoh M."/>
            <person name="Fukumoto Y."/>
            <person name="Sukeda M."/>
            <person name="Yamane J."/>
            <person name="Yamasaki K."/>
            <person name="Shimizu M."/>
            <person name="Ohnishi K."/>
            <person name="Oshima S."/>
        </authorList>
    </citation>
    <scope>NUCLEOTIDE SEQUENCE [LARGE SCALE GENOMIC DNA]</scope>
    <source>
        <strain evidence="2">U-1</strain>
    </source>
</reference>
<accession>A0ABC9Z4N3</accession>
<keyword evidence="2" id="KW-1185">Reference proteome</keyword>
<name>A0ABC9Z4N3_9NOCA</name>
<dbReference type="AlphaFoldDB" id="A0ABC9Z4N3"/>
<gene>
    <name evidence="1" type="ORF">NSK11_contig00178-0012</name>
</gene>
<reference evidence="1 2" key="2">
    <citation type="journal article" date="2016" name="Genome Announc.">
        <title>Draft Genome Sequence of Erythromycin- and Oxytetracycline-Sensitive Nocardia seriolae Strain U-1 (NBRC 110359).</title>
        <authorList>
            <person name="Imajoh M."/>
            <person name="Sukeda M."/>
            <person name="Shimizu M."/>
            <person name="Yamane J."/>
            <person name="Ohnishi K."/>
            <person name="Oshima S."/>
        </authorList>
    </citation>
    <scope>NUCLEOTIDE SEQUENCE [LARGE SCALE GENOMIC DNA]</scope>
    <source>
        <strain evidence="1 2">U-1</strain>
    </source>
</reference>
<organism evidence="1 2">
    <name type="scientific">Nocardia seriolae</name>
    <dbReference type="NCBI Taxonomy" id="37332"/>
    <lineage>
        <taxon>Bacteria</taxon>
        <taxon>Bacillati</taxon>
        <taxon>Actinomycetota</taxon>
        <taxon>Actinomycetes</taxon>
        <taxon>Mycobacteriales</taxon>
        <taxon>Nocardiaceae</taxon>
        <taxon>Nocardia</taxon>
    </lineage>
</organism>
<protein>
    <submittedName>
        <fullName evidence="1">Uncharacterized protein</fullName>
    </submittedName>
</protein>
<evidence type="ECO:0000313" key="2">
    <source>
        <dbReference type="Proteomes" id="UP000037179"/>
    </source>
</evidence>
<evidence type="ECO:0000313" key="1">
    <source>
        <dbReference type="EMBL" id="GAP32762.1"/>
    </source>
</evidence>
<dbReference type="EMBL" id="BBYQ01000178">
    <property type="protein sequence ID" value="GAP32762.1"/>
    <property type="molecule type" value="Genomic_DNA"/>
</dbReference>
<dbReference type="Proteomes" id="UP000037179">
    <property type="component" value="Unassembled WGS sequence"/>
</dbReference>
<sequence>MDSEIGGDLLQRHPGITVASYPDDIVTELTGIGLGHSDILPARPKASQIWCHLSMQQSPDDPEPPVTASALTR</sequence>
<comment type="caution">
    <text evidence="1">The sequence shown here is derived from an EMBL/GenBank/DDBJ whole genome shotgun (WGS) entry which is preliminary data.</text>
</comment>